<dbReference type="EMBL" id="WNYA01015524">
    <property type="protein sequence ID" value="KAG8539246.1"/>
    <property type="molecule type" value="Genomic_DNA"/>
</dbReference>
<accession>A0AAV6YTV2</accession>
<dbReference type="EMBL" id="WNYA01015524">
    <property type="protein sequence ID" value="KAG8539248.1"/>
    <property type="molecule type" value="Genomic_DNA"/>
</dbReference>
<name>A0AAV6YTV2_ENGPU</name>
<protein>
    <submittedName>
        <fullName evidence="1">Uncharacterized protein</fullName>
    </submittedName>
</protein>
<dbReference type="Proteomes" id="UP000824782">
    <property type="component" value="Unassembled WGS sequence"/>
</dbReference>
<organism evidence="1 2">
    <name type="scientific">Engystomops pustulosus</name>
    <name type="common">Tungara frog</name>
    <name type="synonym">Physalaemus pustulosus</name>
    <dbReference type="NCBI Taxonomy" id="76066"/>
    <lineage>
        <taxon>Eukaryota</taxon>
        <taxon>Metazoa</taxon>
        <taxon>Chordata</taxon>
        <taxon>Craniata</taxon>
        <taxon>Vertebrata</taxon>
        <taxon>Euteleostomi</taxon>
        <taxon>Amphibia</taxon>
        <taxon>Batrachia</taxon>
        <taxon>Anura</taxon>
        <taxon>Neobatrachia</taxon>
        <taxon>Hyloidea</taxon>
        <taxon>Leptodactylidae</taxon>
        <taxon>Leiuperinae</taxon>
        <taxon>Engystomops</taxon>
    </lineage>
</organism>
<sequence>MHSPRPMCSAFSRREGNAIQIKWDKLREPPSLLSWWNPWTQDLSYINLIQHPGNPTDKDLRDMCQLETFMEQLVEMVKMVHEHNPLPGSANGLLLLQRPVTMDTSLGLVSLFNHKVQLGYAKPRWRFGF</sequence>
<gene>
    <name evidence="1" type="ORF">GDO81_021172</name>
</gene>
<evidence type="ECO:0000313" key="2">
    <source>
        <dbReference type="Proteomes" id="UP000824782"/>
    </source>
</evidence>
<evidence type="ECO:0000313" key="1">
    <source>
        <dbReference type="EMBL" id="KAG8539245.1"/>
    </source>
</evidence>
<dbReference type="InterPro" id="IPR040242">
    <property type="entry name" value="TPRG1-like"/>
</dbReference>
<comment type="caution">
    <text evidence="1">The sequence shown here is derived from an EMBL/GenBank/DDBJ whole genome shotgun (WGS) entry which is preliminary data.</text>
</comment>
<dbReference type="EMBL" id="WNYA01015524">
    <property type="protein sequence ID" value="KAG8539247.1"/>
    <property type="molecule type" value="Genomic_DNA"/>
</dbReference>
<dbReference type="PANTHER" id="PTHR31108:SF8">
    <property type="entry name" value="PROVISIONAL ORTHOLOG OF TUMOR PROTEIN P63 REGULATED 1 LIKE"/>
    <property type="match status" value="1"/>
</dbReference>
<dbReference type="EMBL" id="WNYA01015524">
    <property type="protein sequence ID" value="KAG8539245.1"/>
    <property type="molecule type" value="Genomic_DNA"/>
</dbReference>
<reference evidence="1" key="1">
    <citation type="thesis" date="2020" institute="ProQuest LLC" country="789 East Eisenhower Parkway, Ann Arbor, MI, USA">
        <title>Comparative Genomics and Chromosome Evolution.</title>
        <authorList>
            <person name="Mudd A.B."/>
        </authorList>
    </citation>
    <scope>NUCLEOTIDE SEQUENCE</scope>
    <source>
        <strain evidence="1">237g6f4</strain>
        <tissue evidence="1">Blood</tissue>
    </source>
</reference>
<dbReference type="GO" id="GO:0005737">
    <property type="term" value="C:cytoplasm"/>
    <property type="evidence" value="ECO:0007669"/>
    <property type="project" value="TreeGrafter"/>
</dbReference>
<dbReference type="PANTHER" id="PTHR31108">
    <property type="entry name" value="TUMOR PROTEIN P63-REGULATED GENE 1-LIKE PROTEIN"/>
    <property type="match status" value="1"/>
</dbReference>
<keyword evidence="2" id="KW-1185">Reference proteome</keyword>
<proteinExistence type="predicted"/>
<dbReference type="AlphaFoldDB" id="A0AAV6YTV2"/>